<dbReference type="Proteomes" id="UP001165960">
    <property type="component" value="Unassembled WGS sequence"/>
</dbReference>
<proteinExistence type="predicted"/>
<comment type="caution">
    <text evidence="1">The sequence shown here is derived from an EMBL/GenBank/DDBJ whole genome shotgun (WGS) entry which is preliminary data.</text>
</comment>
<evidence type="ECO:0000313" key="2">
    <source>
        <dbReference type="Proteomes" id="UP001165960"/>
    </source>
</evidence>
<dbReference type="EMBL" id="QTSX02001422">
    <property type="protein sequence ID" value="KAJ9082834.1"/>
    <property type="molecule type" value="Genomic_DNA"/>
</dbReference>
<sequence>MKRELGHKIYQLCSTSLSHPARKQRGGIPYDETHFITNFYPLKSHILLEERIEGYTQLRVIDTNSTTSLKPNSHLVKFPEPIFTVRAFPSPMKYNSTEIFYELTSFTTPKSYYSYDIILEALNSSKPWTLVAPNNAPISLVYRKNLFKKDGSNPLHLYGYGNYGLSFNPKFSSSIISLLDRGFVYAIAHVRGGSAMGVQWYKTEGKLLKKKNTFRDFSNAARHLVAKNYTSPGKLSVEGASAGGLLVGAAINLNPGLFNAAIMKVPYVDIINAMRDPTVSLTIDEYTELGDPNTKEVFDYIMSYSPYENLPKSGQGLPHLYIGYGFNDPRVEYWAPVKYVARLRATLARSLTAYTKHILQYIDMGRATPAPRGDIVCSGKLPKSVPS</sequence>
<protein>
    <submittedName>
        <fullName evidence="1">Uncharacterized protein</fullName>
    </submittedName>
</protein>
<keyword evidence="2" id="KW-1185">Reference proteome</keyword>
<evidence type="ECO:0000313" key="1">
    <source>
        <dbReference type="EMBL" id="KAJ9082834.1"/>
    </source>
</evidence>
<name>A0ACC2U7E9_9FUNG</name>
<reference evidence="1" key="1">
    <citation type="submission" date="2022-04" db="EMBL/GenBank/DDBJ databases">
        <title>Genome of the entomopathogenic fungus Entomophthora muscae.</title>
        <authorList>
            <person name="Elya C."/>
            <person name="Lovett B.R."/>
            <person name="Lee E."/>
            <person name="Macias A.M."/>
            <person name="Hajek A.E."/>
            <person name="De Bivort B.L."/>
            <person name="Kasson M.T."/>
            <person name="De Fine Licht H.H."/>
            <person name="Stajich J.E."/>
        </authorList>
    </citation>
    <scope>NUCLEOTIDE SEQUENCE</scope>
    <source>
        <strain evidence="1">Berkeley</strain>
    </source>
</reference>
<organism evidence="1 2">
    <name type="scientific">Entomophthora muscae</name>
    <dbReference type="NCBI Taxonomy" id="34485"/>
    <lineage>
        <taxon>Eukaryota</taxon>
        <taxon>Fungi</taxon>
        <taxon>Fungi incertae sedis</taxon>
        <taxon>Zoopagomycota</taxon>
        <taxon>Entomophthoromycotina</taxon>
        <taxon>Entomophthoromycetes</taxon>
        <taxon>Entomophthorales</taxon>
        <taxon>Entomophthoraceae</taxon>
        <taxon>Entomophthora</taxon>
    </lineage>
</organism>
<gene>
    <name evidence="1" type="ORF">DSO57_1000819</name>
</gene>
<accession>A0ACC2U7E9</accession>